<organism evidence="2 3">
    <name type="scientific">Alteriqipengyuania lutimaris</name>
    <dbReference type="NCBI Taxonomy" id="1538146"/>
    <lineage>
        <taxon>Bacteria</taxon>
        <taxon>Pseudomonadati</taxon>
        <taxon>Pseudomonadota</taxon>
        <taxon>Alphaproteobacteria</taxon>
        <taxon>Sphingomonadales</taxon>
        <taxon>Erythrobacteraceae</taxon>
        <taxon>Alteriqipengyuania</taxon>
    </lineage>
</organism>
<dbReference type="EMBL" id="QRBB01000001">
    <property type="protein sequence ID" value="RDS78689.1"/>
    <property type="molecule type" value="Genomic_DNA"/>
</dbReference>
<evidence type="ECO:0000313" key="3">
    <source>
        <dbReference type="Proteomes" id="UP000254101"/>
    </source>
</evidence>
<keyword evidence="1" id="KW-1133">Transmembrane helix</keyword>
<dbReference type="Proteomes" id="UP000254101">
    <property type="component" value="Unassembled WGS sequence"/>
</dbReference>
<dbReference type="AlphaFoldDB" id="A0A395LPN6"/>
<accession>A0A395LPN6</accession>
<proteinExistence type="predicted"/>
<evidence type="ECO:0000256" key="1">
    <source>
        <dbReference type="SAM" id="Phobius"/>
    </source>
</evidence>
<keyword evidence="1" id="KW-0472">Membrane</keyword>
<keyword evidence="1" id="KW-0812">Transmembrane</keyword>
<comment type="caution">
    <text evidence="2">The sequence shown here is derived from an EMBL/GenBank/DDBJ whole genome shotgun (WGS) entry which is preliminary data.</text>
</comment>
<reference evidence="2 3" key="1">
    <citation type="submission" date="2018-07" db="EMBL/GenBank/DDBJ databases">
        <title>Erythrobacter nanhaiensis sp. nov., a novel member of the genus Erythrobacter isolated from the South China Sea.</title>
        <authorList>
            <person name="Chen X."/>
            <person name="Liu J."/>
        </authorList>
    </citation>
    <scope>NUCLEOTIDE SEQUENCE [LARGE SCALE GENOMIC DNA]</scope>
    <source>
        <strain evidence="2 3">S-5</strain>
    </source>
</reference>
<sequence>MGAIMLVTGLFYANLVYTAPQAPVIGPLIPYVLAVIVLSIVAQTVLALSSPGEANAPADEREQPAIDKAGHWSGVVLGVLAISSCITYVALPSGTMLFHHIIGALIVAQLAEYAFQIYFFRRPV</sequence>
<protein>
    <submittedName>
        <fullName evidence="2">Uncharacterized protein</fullName>
    </submittedName>
</protein>
<name>A0A395LPN6_9SPHN</name>
<feature type="transmembrane region" description="Helical" evidence="1">
    <location>
        <begin position="28"/>
        <end position="48"/>
    </location>
</feature>
<feature type="transmembrane region" description="Helical" evidence="1">
    <location>
        <begin position="97"/>
        <end position="120"/>
    </location>
</feature>
<dbReference type="OrthoDB" id="7619100at2"/>
<gene>
    <name evidence="2" type="ORF">DL238_12400</name>
</gene>
<keyword evidence="3" id="KW-1185">Reference proteome</keyword>
<feature type="transmembrane region" description="Helical" evidence="1">
    <location>
        <begin position="69"/>
        <end position="91"/>
    </location>
</feature>
<evidence type="ECO:0000313" key="2">
    <source>
        <dbReference type="EMBL" id="RDS78689.1"/>
    </source>
</evidence>